<accession>A0A0E9V6D5</accession>
<protein>
    <submittedName>
        <fullName evidence="2">Uncharacterized protein</fullName>
    </submittedName>
</protein>
<keyword evidence="1" id="KW-1133">Transmembrane helix</keyword>
<keyword evidence="1" id="KW-0812">Transmembrane</keyword>
<evidence type="ECO:0000313" key="2">
    <source>
        <dbReference type="EMBL" id="JAH73556.1"/>
    </source>
</evidence>
<dbReference type="EMBL" id="GBXM01035021">
    <property type="protein sequence ID" value="JAH73556.1"/>
    <property type="molecule type" value="Transcribed_RNA"/>
</dbReference>
<organism evidence="2">
    <name type="scientific">Anguilla anguilla</name>
    <name type="common">European freshwater eel</name>
    <name type="synonym">Muraena anguilla</name>
    <dbReference type="NCBI Taxonomy" id="7936"/>
    <lineage>
        <taxon>Eukaryota</taxon>
        <taxon>Metazoa</taxon>
        <taxon>Chordata</taxon>
        <taxon>Craniata</taxon>
        <taxon>Vertebrata</taxon>
        <taxon>Euteleostomi</taxon>
        <taxon>Actinopterygii</taxon>
        <taxon>Neopterygii</taxon>
        <taxon>Teleostei</taxon>
        <taxon>Anguilliformes</taxon>
        <taxon>Anguillidae</taxon>
        <taxon>Anguilla</taxon>
    </lineage>
</organism>
<proteinExistence type="predicted"/>
<evidence type="ECO:0000256" key="1">
    <source>
        <dbReference type="SAM" id="Phobius"/>
    </source>
</evidence>
<sequence>MYCGELGFFKAMFVCFLTGACLLGQVSVVNENLFSITFAW</sequence>
<keyword evidence="1" id="KW-0472">Membrane</keyword>
<name>A0A0E9V6D5_ANGAN</name>
<dbReference type="AlphaFoldDB" id="A0A0E9V6D5"/>
<reference evidence="2" key="2">
    <citation type="journal article" date="2015" name="Fish Shellfish Immunol.">
        <title>Early steps in the European eel (Anguilla anguilla)-Vibrio vulnificus interaction in the gills: Role of the RtxA13 toxin.</title>
        <authorList>
            <person name="Callol A."/>
            <person name="Pajuelo D."/>
            <person name="Ebbesson L."/>
            <person name="Teles M."/>
            <person name="MacKenzie S."/>
            <person name="Amaro C."/>
        </authorList>
    </citation>
    <scope>NUCLEOTIDE SEQUENCE</scope>
</reference>
<reference evidence="2" key="1">
    <citation type="submission" date="2014-11" db="EMBL/GenBank/DDBJ databases">
        <authorList>
            <person name="Amaro Gonzalez C."/>
        </authorList>
    </citation>
    <scope>NUCLEOTIDE SEQUENCE</scope>
</reference>
<feature type="transmembrane region" description="Helical" evidence="1">
    <location>
        <begin position="7"/>
        <end position="28"/>
    </location>
</feature>